<sequence>MMLKLSILDQSPRAAGEPTEKALSNTVELASFAEELGYSRIWVSEHHDSLGLAGSSPEILATWIAARTRKIRVGTGGVMLPHYSAYKVAENFRVLSGLAPGRIDLGVGRAPGGMPRATRALQDGRPIPSKDRFPDQVDELSWYLNDRLPDSHPYFGLTATPVIGQLPDLWMLGSSSSSAELAAHKGLPYNFALFINSEFAEDNMQHYLQNFQASETHSHPTGMVTVFAICAETDEEAHYLAGSLDLSMLWLAQGIMREGTPHPDEILEQNFSVYERDRILYNRRRMIIGSPQTIGRQLAELSERFRTNEIMLTTITHSFEAKKKSFELIAKEVGLTSK</sequence>
<dbReference type="InterPro" id="IPR036661">
    <property type="entry name" value="Luciferase-like_sf"/>
</dbReference>
<dbReference type="Pfam" id="PF00296">
    <property type="entry name" value="Bac_luciferase"/>
    <property type="match status" value="1"/>
</dbReference>
<evidence type="ECO:0000256" key="1">
    <source>
        <dbReference type="ARBA" id="ARBA00007789"/>
    </source>
</evidence>
<dbReference type="PANTHER" id="PTHR30137:SF19">
    <property type="entry name" value="LUCIFERASE-LIKE MONOOXYGENASE"/>
    <property type="match status" value="1"/>
</dbReference>
<dbReference type="GO" id="GO:0005829">
    <property type="term" value="C:cytosol"/>
    <property type="evidence" value="ECO:0007669"/>
    <property type="project" value="TreeGrafter"/>
</dbReference>
<protein>
    <submittedName>
        <fullName evidence="3">LLM class flavin-dependent oxidoreductase</fullName>
    </submittedName>
</protein>
<comment type="caution">
    <text evidence="3">The sequence shown here is derived from an EMBL/GenBank/DDBJ whole genome shotgun (WGS) entry which is preliminary data.</text>
</comment>
<dbReference type="PANTHER" id="PTHR30137">
    <property type="entry name" value="LUCIFERASE-LIKE MONOOXYGENASE"/>
    <property type="match status" value="1"/>
</dbReference>
<dbReference type="Gene3D" id="3.20.20.30">
    <property type="entry name" value="Luciferase-like domain"/>
    <property type="match status" value="1"/>
</dbReference>
<dbReference type="FunFam" id="3.20.20.30:FF:000002">
    <property type="entry name" value="LLM class flavin-dependent oxidoreductase"/>
    <property type="match status" value="1"/>
</dbReference>
<gene>
    <name evidence="3" type="ORF">CYL18_16615</name>
</gene>
<organism evidence="3 4">
    <name type="scientific">Pradoshia eiseniae</name>
    <dbReference type="NCBI Taxonomy" id="2064768"/>
    <lineage>
        <taxon>Bacteria</taxon>
        <taxon>Bacillati</taxon>
        <taxon>Bacillota</taxon>
        <taxon>Bacilli</taxon>
        <taxon>Bacillales</taxon>
        <taxon>Bacillaceae</taxon>
        <taxon>Pradoshia</taxon>
    </lineage>
</organism>
<dbReference type="Proteomes" id="UP000239663">
    <property type="component" value="Unassembled WGS sequence"/>
</dbReference>
<dbReference type="InterPro" id="IPR019949">
    <property type="entry name" value="CmoO-like"/>
</dbReference>
<feature type="domain" description="Luciferase-like" evidence="2">
    <location>
        <begin position="11"/>
        <end position="304"/>
    </location>
</feature>
<dbReference type="EMBL" id="PKOZ01000016">
    <property type="protein sequence ID" value="PQD94025.1"/>
    <property type="molecule type" value="Genomic_DNA"/>
</dbReference>
<evidence type="ECO:0000313" key="3">
    <source>
        <dbReference type="EMBL" id="PQD94025.1"/>
    </source>
</evidence>
<comment type="similarity">
    <text evidence="1">To bacterial alkanal monooxygenase alpha and beta chains.</text>
</comment>
<evidence type="ECO:0000313" key="4">
    <source>
        <dbReference type="Proteomes" id="UP000239663"/>
    </source>
</evidence>
<dbReference type="NCBIfam" id="TIGR03558">
    <property type="entry name" value="oxido_grp_1"/>
    <property type="match status" value="1"/>
</dbReference>
<dbReference type="OrthoDB" id="9780518at2"/>
<keyword evidence="4" id="KW-1185">Reference proteome</keyword>
<dbReference type="InterPro" id="IPR011251">
    <property type="entry name" value="Luciferase-like_dom"/>
</dbReference>
<proteinExistence type="predicted"/>
<dbReference type="AlphaFoldDB" id="A0A2S7MW94"/>
<evidence type="ECO:0000259" key="2">
    <source>
        <dbReference type="Pfam" id="PF00296"/>
    </source>
</evidence>
<name>A0A2S7MW94_9BACI</name>
<accession>A0A2S7MW94</accession>
<reference evidence="3 4" key="1">
    <citation type="submission" date="2017-12" db="EMBL/GenBank/DDBJ databases">
        <title>Taxonomic description and draft genome of Pradoshia cofamensis Gen. nov., sp. nov., a thermotolerant bacillale isolated from anterior gut of earthworm Eisenia fetida.</title>
        <authorList>
            <person name="Saha T."/>
            <person name="Chakraborty R."/>
        </authorList>
    </citation>
    <scope>NUCLEOTIDE SEQUENCE [LARGE SCALE GENOMIC DNA]</scope>
    <source>
        <strain evidence="3 4">EAG3</strain>
    </source>
</reference>
<dbReference type="RefSeq" id="WP_104850666.1">
    <property type="nucleotide sequence ID" value="NZ_PKOZ01000016.1"/>
</dbReference>
<dbReference type="GO" id="GO:0016705">
    <property type="term" value="F:oxidoreductase activity, acting on paired donors, with incorporation or reduction of molecular oxygen"/>
    <property type="evidence" value="ECO:0007669"/>
    <property type="project" value="InterPro"/>
</dbReference>
<dbReference type="InterPro" id="IPR050766">
    <property type="entry name" value="Bact_Lucif_Oxidored"/>
</dbReference>
<dbReference type="SUPFAM" id="SSF51679">
    <property type="entry name" value="Bacterial luciferase-like"/>
    <property type="match status" value="1"/>
</dbReference>